<keyword evidence="5" id="KW-1185">Reference proteome</keyword>
<evidence type="ECO:0000256" key="2">
    <source>
        <dbReference type="ARBA" id="ARBA00022525"/>
    </source>
</evidence>
<organism evidence="4 5">
    <name type="scientific">Geodia barretti</name>
    <name type="common">Barrett's horny sponge</name>
    <dbReference type="NCBI Taxonomy" id="519541"/>
    <lineage>
        <taxon>Eukaryota</taxon>
        <taxon>Metazoa</taxon>
        <taxon>Porifera</taxon>
        <taxon>Demospongiae</taxon>
        <taxon>Heteroscleromorpha</taxon>
        <taxon>Tetractinellida</taxon>
        <taxon>Astrophorina</taxon>
        <taxon>Geodiidae</taxon>
        <taxon>Geodia</taxon>
    </lineage>
</organism>
<gene>
    <name evidence="4" type="ORF">GBAR_LOCUS9166</name>
</gene>
<dbReference type="AlphaFoldDB" id="A0AA35WAZ7"/>
<dbReference type="InterPro" id="IPR052136">
    <property type="entry name" value="Adipolin/Erythroferrone-rel"/>
</dbReference>
<protein>
    <submittedName>
        <fullName evidence="4">Uncharacterized protein</fullName>
    </submittedName>
</protein>
<sequence>MVDLAIEGVPDGQAIEVTGFTNDTTRPHLEEFSLIDITPGTVMLSFSETVNASSLNFAEVVLQTLYIRDFLAMVQLTGGSTNDSDSDIIEFTFETADLYRIQANEHLCTHQGNCYISFSQEFVTDMAGNPVAEITDDAPGYVAMDFNHDRIPPELIEFSLNLENGTLLLTFNESVRASSLDVTGITIQASENTTDPALYYTLRDSSTTSSDGPIIEIVLSEVDSNGIKGSLFANTENDTYLSLSPHAITDTAFDPNPVVEIPRDMALQVTQNGLAVDESRPDLLEYTLDMTS</sequence>
<accession>A0AA35WAZ7</accession>
<dbReference type="EMBL" id="CASHTH010001385">
    <property type="protein sequence ID" value="CAI8014678.1"/>
    <property type="molecule type" value="Genomic_DNA"/>
</dbReference>
<evidence type="ECO:0000256" key="1">
    <source>
        <dbReference type="ARBA" id="ARBA00004613"/>
    </source>
</evidence>
<comment type="subcellular location">
    <subcellularLocation>
        <location evidence="1">Secreted</location>
    </subcellularLocation>
</comment>
<comment type="caution">
    <text evidence="4">The sequence shown here is derived from an EMBL/GenBank/DDBJ whole genome shotgun (WGS) entry which is preliminary data.</text>
</comment>
<dbReference type="GO" id="GO:0005179">
    <property type="term" value="F:hormone activity"/>
    <property type="evidence" value="ECO:0007669"/>
    <property type="project" value="TreeGrafter"/>
</dbReference>
<reference evidence="4" key="1">
    <citation type="submission" date="2023-03" db="EMBL/GenBank/DDBJ databases">
        <authorList>
            <person name="Steffen K."/>
            <person name="Cardenas P."/>
        </authorList>
    </citation>
    <scope>NUCLEOTIDE SEQUENCE</scope>
</reference>
<dbReference type="PANTHER" id="PTHR24019">
    <property type="entry name" value="ADIPOLIN"/>
    <property type="match status" value="1"/>
</dbReference>
<dbReference type="PANTHER" id="PTHR24019:SF5">
    <property type="entry name" value="ADIPOLIN"/>
    <property type="match status" value="1"/>
</dbReference>
<proteinExistence type="predicted"/>
<name>A0AA35WAZ7_GEOBA</name>
<keyword evidence="2" id="KW-0964">Secreted</keyword>
<dbReference type="Proteomes" id="UP001174909">
    <property type="component" value="Unassembled WGS sequence"/>
</dbReference>
<dbReference type="GO" id="GO:0005615">
    <property type="term" value="C:extracellular space"/>
    <property type="evidence" value="ECO:0007669"/>
    <property type="project" value="TreeGrafter"/>
</dbReference>
<evidence type="ECO:0000256" key="3">
    <source>
        <dbReference type="ARBA" id="ARBA00022729"/>
    </source>
</evidence>
<evidence type="ECO:0000313" key="5">
    <source>
        <dbReference type="Proteomes" id="UP001174909"/>
    </source>
</evidence>
<evidence type="ECO:0000313" key="4">
    <source>
        <dbReference type="EMBL" id="CAI8014678.1"/>
    </source>
</evidence>
<keyword evidence="3" id="KW-0732">Signal</keyword>